<evidence type="ECO:0000256" key="3">
    <source>
        <dbReference type="ARBA" id="ARBA00011245"/>
    </source>
</evidence>
<comment type="function">
    <text evidence="13">Transfers and isomerizes the ribose moiety from AdoMet to the 7-aminomethyl group of 7-deazaguanine (preQ1-tRNA) to give epoxyqueuosine (oQ-tRNA).</text>
</comment>
<dbReference type="FunFam" id="3.40.1780.10:FF:000001">
    <property type="entry name" value="S-adenosylmethionine:tRNA ribosyltransferase-isomerase"/>
    <property type="match status" value="1"/>
</dbReference>
<dbReference type="InterPro" id="IPR042119">
    <property type="entry name" value="QueA_dom2"/>
</dbReference>
<keyword evidence="4 13" id="KW-0963">Cytoplasm</keyword>
<dbReference type="AlphaFoldDB" id="A0A4P7C175"/>
<comment type="catalytic activity">
    <reaction evidence="8 13">
        <text>7-aminomethyl-7-carbaguanosine(34) in tRNA + S-adenosyl-L-methionine = epoxyqueuosine(34) in tRNA + adenine + L-methionine + 2 H(+)</text>
        <dbReference type="Rhea" id="RHEA:32155"/>
        <dbReference type="Rhea" id="RHEA-COMP:10342"/>
        <dbReference type="Rhea" id="RHEA-COMP:18582"/>
        <dbReference type="ChEBI" id="CHEBI:15378"/>
        <dbReference type="ChEBI" id="CHEBI:16708"/>
        <dbReference type="ChEBI" id="CHEBI:57844"/>
        <dbReference type="ChEBI" id="CHEBI:59789"/>
        <dbReference type="ChEBI" id="CHEBI:82833"/>
        <dbReference type="ChEBI" id="CHEBI:194443"/>
        <dbReference type="EC" id="2.4.99.17"/>
    </reaction>
</comment>
<sequence length="344" mass="38246">MQLSDFSYDLPERLIAQYPPERRGESRLLFLDGACGALGDRWFAELPTLLSEGDLLVFNDTKVIPARLLGVKDSGGKVEVLIERLLDQHRALAHVRASKPPRPGRRLVLEQSVEVEVGERVADLFELRFQDPRPLLQLLEAVGRMPLPPYIHRETKPIDRERYQTVYAARPGAVAAPTAGLHFNRPLLEQLQAQGVGLGYVTLHVGAGTFQPVRVENITEHRMHAEYVEVPEQVCVQVRETQRQGGRVVAVGTTTVRALESAAVGGTLAPYQGETEIFIFPGYRFHTVDALITNFHLPETTLLMLVCAFAGRDQVLAAYRHAVKEGYRFFSYGDAMLVTGAGAR</sequence>
<keyword evidence="7 13" id="KW-0671">Queuosine biosynthesis</keyword>
<evidence type="ECO:0000256" key="11">
    <source>
        <dbReference type="ARBA" id="ARBA00069325"/>
    </source>
</evidence>
<dbReference type="NCBIfam" id="TIGR00113">
    <property type="entry name" value="queA"/>
    <property type="match status" value="1"/>
</dbReference>
<dbReference type="EC" id="2.4.99.17" evidence="10 13"/>
<protein>
    <recommendedName>
        <fullName evidence="11 13">S-adenosylmethionine:tRNA ribosyltransferase-isomerase</fullName>
        <ecNumber evidence="10 13">2.4.99.17</ecNumber>
    </recommendedName>
    <alternativeName>
        <fullName evidence="12 13">Queuosine biosynthesis protein QueA</fullName>
    </alternativeName>
</protein>
<dbReference type="InterPro" id="IPR036100">
    <property type="entry name" value="QueA_sf"/>
</dbReference>
<evidence type="ECO:0000256" key="8">
    <source>
        <dbReference type="ARBA" id="ARBA00052751"/>
    </source>
</evidence>
<dbReference type="HAMAP" id="MF_00113">
    <property type="entry name" value="QueA"/>
    <property type="match status" value="1"/>
</dbReference>
<evidence type="ECO:0000256" key="1">
    <source>
        <dbReference type="ARBA" id="ARBA00004496"/>
    </source>
</evidence>
<keyword evidence="15" id="KW-1185">Reference proteome</keyword>
<comment type="similarity">
    <text evidence="9 13">Belongs to the QueA family.</text>
</comment>
<dbReference type="GO" id="GO:0008616">
    <property type="term" value="P:tRNA queuosine(34) biosynthetic process"/>
    <property type="evidence" value="ECO:0007669"/>
    <property type="project" value="UniProtKB-UniRule"/>
</dbReference>
<dbReference type="KEGG" id="nwr:E3U44_13035"/>
<evidence type="ECO:0000313" key="15">
    <source>
        <dbReference type="Proteomes" id="UP000294325"/>
    </source>
</evidence>
<keyword evidence="14" id="KW-0328">Glycosyltransferase</keyword>
<dbReference type="UniPathway" id="UPA00392"/>
<dbReference type="Pfam" id="PF02547">
    <property type="entry name" value="Queuosine_synth"/>
    <property type="match status" value="1"/>
</dbReference>
<dbReference type="PANTHER" id="PTHR30307">
    <property type="entry name" value="S-ADENOSYLMETHIONINE:TRNA RIBOSYLTRANSFERASE-ISOMERASE"/>
    <property type="match status" value="1"/>
</dbReference>
<dbReference type="EMBL" id="CP038033">
    <property type="protein sequence ID" value="QBQ55330.1"/>
    <property type="molecule type" value="Genomic_DNA"/>
</dbReference>
<gene>
    <name evidence="13 14" type="primary">queA</name>
    <name evidence="14" type="ORF">E3U44_13035</name>
</gene>
<proteinExistence type="inferred from homology"/>
<evidence type="ECO:0000256" key="9">
    <source>
        <dbReference type="ARBA" id="ARBA00061210"/>
    </source>
</evidence>
<evidence type="ECO:0000256" key="7">
    <source>
        <dbReference type="ARBA" id="ARBA00022785"/>
    </source>
</evidence>
<evidence type="ECO:0000256" key="12">
    <source>
        <dbReference type="ARBA" id="ARBA00076160"/>
    </source>
</evidence>
<evidence type="ECO:0000256" key="4">
    <source>
        <dbReference type="ARBA" id="ARBA00022490"/>
    </source>
</evidence>
<accession>A0A4P7C175</accession>
<comment type="pathway">
    <text evidence="2 13">tRNA modification; tRNA-queuosine biosynthesis.</text>
</comment>
<dbReference type="NCBIfam" id="NF001140">
    <property type="entry name" value="PRK00147.1"/>
    <property type="match status" value="1"/>
</dbReference>
<keyword evidence="6 13" id="KW-0949">S-adenosyl-L-methionine</keyword>
<comment type="subunit">
    <text evidence="3 13">Monomer.</text>
</comment>
<dbReference type="InterPro" id="IPR003699">
    <property type="entry name" value="QueA"/>
</dbReference>
<dbReference type="SUPFAM" id="SSF111337">
    <property type="entry name" value="QueA-like"/>
    <property type="match status" value="1"/>
</dbReference>
<evidence type="ECO:0000256" key="5">
    <source>
        <dbReference type="ARBA" id="ARBA00022679"/>
    </source>
</evidence>
<dbReference type="GO" id="GO:0051075">
    <property type="term" value="F:S-adenosylmethionine:tRNA ribosyltransferase-isomerase activity"/>
    <property type="evidence" value="ECO:0007669"/>
    <property type="project" value="UniProtKB-EC"/>
</dbReference>
<evidence type="ECO:0000256" key="6">
    <source>
        <dbReference type="ARBA" id="ARBA00022691"/>
    </source>
</evidence>
<name>A0A4P7C175_9GAMM</name>
<dbReference type="RefSeq" id="WP_134358591.1">
    <property type="nucleotide sequence ID" value="NZ_CP038033.1"/>
</dbReference>
<dbReference type="Proteomes" id="UP000294325">
    <property type="component" value="Chromosome"/>
</dbReference>
<reference evidence="14 15" key="1">
    <citation type="submission" date="2019-03" db="EMBL/GenBank/DDBJ databases">
        <title>The genome sequence of Nitrosococcus wardiae strain D1FHST reveals the archetypal metabolic capacity of ammonia-oxidizing Gammaproteobacteria.</title>
        <authorList>
            <person name="Wang L."/>
            <person name="Lim C.K."/>
            <person name="Hanson T.E."/>
            <person name="Dang H."/>
            <person name="Klotz M.G."/>
        </authorList>
    </citation>
    <scope>NUCLEOTIDE SEQUENCE [LARGE SCALE GENOMIC DNA]</scope>
    <source>
        <strain evidence="14 15">D1FHS</strain>
    </source>
</reference>
<organism evidence="14 15">
    <name type="scientific">Nitrosococcus wardiae</name>
    <dbReference type="NCBI Taxonomy" id="1814290"/>
    <lineage>
        <taxon>Bacteria</taxon>
        <taxon>Pseudomonadati</taxon>
        <taxon>Pseudomonadota</taxon>
        <taxon>Gammaproteobacteria</taxon>
        <taxon>Chromatiales</taxon>
        <taxon>Chromatiaceae</taxon>
        <taxon>Nitrosococcus</taxon>
    </lineage>
</organism>
<dbReference type="OrthoDB" id="9805933at2"/>
<comment type="subcellular location">
    <subcellularLocation>
        <location evidence="1 13">Cytoplasm</location>
    </subcellularLocation>
</comment>
<dbReference type="Gene3D" id="2.40.10.240">
    <property type="entry name" value="QueA-like"/>
    <property type="match status" value="1"/>
</dbReference>
<keyword evidence="5 13" id="KW-0808">Transferase</keyword>
<evidence type="ECO:0000313" key="14">
    <source>
        <dbReference type="EMBL" id="QBQ55330.1"/>
    </source>
</evidence>
<dbReference type="GO" id="GO:0005737">
    <property type="term" value="C:cytoplasm"/>
    <property type="evidence" value="ECO:0007669"/>
    <property type="project" value="UniProtKB-SubCell"/>
</dbReference>
<dbReference type="Gene3D" id="3.40.1780.10">
    <property type="entry name" value="QueA-like"/>
    <property type="match status" value="1"/>
</dbReference>
<dbReference type="InterPro" id="IPR042118">
    <property type="entry name" value="QueA_dom1"/>
</dbReference>
<evidence type="ECO:0000256" key="13">
    <source>
        <dbReference type="HAMAP-Rule" id="MF_00113"/>
    </source>
</evidence>
<keyword evidence="14" id="KW-0413">Isomerase</keyword>
<evidence type="ECO:0000256" key="2">
    <source>
        <dbReference type="ARBA" id="ARBA00004691"/>
    </source>
</evidence>
<evidence type="ECO:0000256" key="10">
    <source>
        <dbReference type="ARBA" id="ARBA00066503"/>
    </source>
</evidence>
<dbReference type="PANTHER" id="PTHR30307:SF0">
    <property type="entry name" value="S-ADENOSYLMETHIONINE:TRNA RIBOSYLTRANSFERASE-ISOMERASE"/>
    <property type="match status" value="1"/>
</dbReference>